<dbReference type="KEGG" id="mdn:JT25_021050"/>
<evidence type="ECO:0000313" key="3">
    <source>
        <dbReference type="EMBL" id="AMK78942.1"/>
    </source>
</evidence>
<organism evidence="3 4">
    <name type="scientific">Methylomonas denitrificans</name>
    <dbReference type="NCBI Taxonomy" id="1538553"/>
    <lineage>
        <taxon>Bacteria</taxon>
        <taxon>Pseudomonadati</taxon>
        <taxon>Pseudomonadota</taxon>
        <taxon>Gammaproteobacteria</taxon>
        <taxon>Methylococcales</taxon>
        <taxon>Methylococcaceae</taxon>
        <taxon>Methylomonas</taxon>
    </lineage>
</organism>
<dbReference type="STRING" id="1538553.JT25_021050"/>
<dbReference type="RefSeq" id="WP_036278249.1">
    <property type="nucleotide sequence ID" value="NZ_CP014476.1"/>
</dbReference>
<dbReference type="OrthoDB" id="9767539at2"/>
<dbReference type="Proteomes" id="UP000030512">
    <property type="component" value="Chromosome"/>
</dbReference>
<evidence type="ECO:0000256" key="1">
    <source>
        <dbReference type="SAM" id="SignalP"/>
    </source>
</evidence>
<dbReference type="Pfam" id="PF13372">
    <property type="entry name" value="Alginate_exp"/>
    <property type="match status" value="1"/>
</dbReference>
<accession>A0A140E6B8</accession>
<reference evidence="3 4" key="1">
    <citation type="journal article" date="2015" name="Environ. Microbiol.">
        <title>Methane oxidation coupled to nitrate reduction under hypoxia by the Gammaproteobacterium Methylomonas denitrificans, sp. nov. type strain FJG1.</title>
        <authorList>
            <person name="Kits K.D."/>
            <person name="Klotz M.G."/>
            <person name="Stein L.Y."/>
        </authorList>
    </citation>
    <scope>NUCLEOTIDE SEQUENCE [LARGE SCALE GENOMIC DNA]</scope>
    <source>
        <strain evidence="3 4">FJG1</strain>
    </source>
</reference>
<keyword evidence="1" id="KW-0732">Signal</keyword>
<feature type="chain" id="PRO_5007807385" description="Alginate export domain-containing protein" evidence="1">
    <location>
        <begin position="29"/>
        <end position="440"/>
    </location>
</feature>
<evidence type="ECO:0000259" key="2">
    <source>
        <dbReference type="Pfam" id="PF13372"/>
    </source>
</evidence>
<dbReference type="AlphaFoldDB" id="A0A140E6B8"/>
<sequence length="440" mass="49523">MPQKLKRPSGKLPATLLSLTFVSLPAAADITKEVEDALNFYHYGSNGAVKMDLNYRWENVDQDNSVKRPAPNASKPLETANANTARLRLGFLTPTFHDFQGYAEYEGLYAAQADYDRGGTTTNRDRNYSVIADPARNELNQFWLSYKGIADTLIKVGRQRIKFDDDRFIGNVGWRQMESTYDSVLVTHNNQTLFGLTVNAGYLDHVQNIFGETETLNAPILNLNYKVSDWGNLIGYGYWLDYRERANYFKSSQTYGLRFDGKSPQFFDTVNFLYTAEWGKQSNYADNPNHYQADRINLMGGLTAFNVTLQGAMEQLNGYGLNKTFNTPLGTNHAFQGWADLFINPVGASSPATIAMGQGIRDVFATASYKAMNDSLIFTGVYHDFSDDTGGVKFGTEWDFSVLKKFGKHYSLLAKYADFNTNNPAFPDTQKIWLQANVSF</sequence>
<proteinExistence type="predicted"/>
<name>A0A140E6B8_9GAMM</name>
<gene>
    <name evidence="3" type="ORF">JT25_021050</name>
</gene>
<dbReference type="InterPro" id="IPR025388">
    <property type="entry name" value="Alginate_export_dom"/>
</dbReference>
<protein>
    <recommendedName>
        <fullName evidence="2">Alginate export domain-containing protein</fullName>
    </recommendedName>
</protein>
<feature type="domain" description="Alginate export" evidence="2">
    <location>
        <begin position="129"/>
        <end position="278"/>
    </location>
</feature>
<dbReference type="EMBL" id="CP014476">
    <property type="protein sequence ID" value="AMK78942.1"/>
    <property type="molecule type" value="Genomic_DNA"/>
</dbReference>
<feature type="signal peptide" evidence="1">
    <location>
        <begin position="1"/>
        <end position="28"/>
    </location>
</feature>
<evidence type="ECO:0000313" key="4">
    <source>
        <dbReference type="Proteomes" id="UP000030512"/>
    </source>
</evidence>
<keyword evidence="4" id="KW-1185">Reference proteome</keyword>